<protein>
    <submittedName>
        <fullName evidence="6">Zinc ABC transporter substrate-binding protein</fullName>
    </submittedName>
</protein>
<dbReference type="GO" id="GO:0046872">
    <property type="term" value="F:metal ion binding"/>
    <property type="evidence" value="ECO:0007669"/>
    <property type="project" value="InterPro"/>
</dbReference>
<dbReference type="OrthoDB" id="9810636at2"/>
<dbReference type="GO" id="GO:0030001">
    <property type="term" value="P:metal ion transport"/>
    <property type="evidence" value="ECO:0007669"/>
    <property type="project" value="InterPro"/>
</dbReference>
<evidence type="ECO:0000256" key="3">
    <source>
        <dbReference type="ARBA" id="ARBA00022729"/>
    </source>
</evidence>
<dbReference type="InterPro" id="IPR006127">
    <property type="entry name" value="ZnuA-like"/>
</dbReference>
<keyword evidence="7" id="KW-1185">Reference proteome</keyword>
<name>A0A4V2YSG3_9ACTN</name>
<comment type="caution">
    <text evidence="6">The sequence shown here is derived from an EMBL/GenBank/DDBJ whole genome shotgun (WGS) entry which is preliminary data.</text>
</comment>
<gene>
    <name evidence="6" type="ORF">E1262_10605</name>
</gene>
<reference evidence="6 7" key="1">
    <citation type="submission" date="2019-02" db="EMBL/GenBank/DDBJ databases">
        <title>Draft genome sequences of novel Actinobacteria.</title>
        <authorList>
            <person name="Sahin N."/>
            <person name="Ay H."/>
            <person name="Saygin H."/>
        </authorList>
    </citation>
    <scope>NUCLEOTIDE SEQUENCE [LARGE SCALE GENOMIC DNA]</scope>
    <source>
        <strain evidence="6 7">8K307</strain>
    </source>
</reference>
<proteinExistence type="inferred from homology"/>
<keyword evidence="3 5" id="KW-0732">Signal</keyword>
<dbReference type="PROSITE" id="PS51257">
    <property type="entry name" value="PROKAR_LIPOPROTEIN"/>
    <property type="match status" value="1"/>
</dbReference>
<dbReference type="Pfam" id="PF01297">
    <property type="entry name" value="ZnuA"/>
    <property type="match status" value="1"/>
</dbReference>
<evidence type="ECO:0000256" key="1">
    <source>
        <dbReference type="ARBA" id="ARBA00011028"/>
    </source>
</evidence>
<feature type="signal peptide" evidence="5">
    <location>
        <begin position="1"/>
        <end position="22"/>
    </location>
</feature>
<sequence>MKNRRAAAAALSSVALAGLALAGCGSDDDPTASGGDGPTVAASFYPLAFVTERVAGENATVENLTQAGGEPHDLELTGQQVGQIADADLVVYLAGFQPSVDEAVEQNAEDRALDVAGLVELLDEPAGEDEHAEGEHAGEGEHTEEEHAEEEHAEEEEGHEHGELAGDPHIWLDPTNLESVADAVADRLAEADPDHADDYRANADALKTDLQALDGEFETGLAQCTQRVIVTSHEAFGYLAAAYDLEQVGISGLDPEAEPSPQRLAEVQDVVQAEGVTTIFYERLVSPDVAETLAGDLGVQTAVLDPIEGLTDDTADQDYFSLMRGNLEALRTANGCS</sequence>
<feature type="region of interest" description="Disordered" evidence="4">
    <location>
        <begin position="125"/>
        <end position="172"/>
    </location>
</feature>
<dbReference type="Proteomes" id="UP000295217">
    <property type="component" value="Unassembled WGS sequence"/>
</dbReference>
<keyword evidence="2" id="KW-0813">Transport</keyword>
<dbReference type="PANTHER" id="PTHR42953">
    <property type="entry name" value="HIGH-AFFINITY ZINC UPTAKE SYSTEM PROTEIN ZNUA-RELATED"/>
    <property type="match status" value="1"/>
</dbReference>
<evidence type="ECO:0000313" key="7">
    <source>
        <dbReference type="Proteomes" id="UP000295217"/>
    </source>
</evidence>
<dbReference type="Gene3D" id="3.40.50.1980">
    <property type="entry name" value="Nitrogenase molybdenum iron protein domain"/>
    <property type="match status" value="2"/>
</dbReference>
<organism evidence="6 7">
    <name type="scientific">Jiangella aurantiaca</name>
    <dbReference type="NCBI Taxonomy" id="2530373"/>
    <lineage>
        <taxon>Bacteria</taxon>
        <taxon>Bacillati</taxon>
        <taxon>Actinomycetota</taxon>
        <taxon>Actinomycetes</taxon>
        <taxon>Jiangellales</taxon>
        <taxon>Jiangellaceae</taxon>
        <taxon>Jiangella</taxon>
    </lineage>
</organism>
<evidence type="ECO:0000256" key="4">
    <source>
        <dbReference type="SAM" id="MobiDB-lite"/>
    </source>
</evidence>
<dbReference type="InterPro" id="IPR050492">
    <property type="entry name" value="Bact_metal-bind_prot9"/>
</dbReference>
<feature type="compositionally biased region" description="Acidic residues" evidence="4">
    <location>
        <begin position="146"/>
        <end position="157"/>
    </location>
</feature>
<dbReference type="AlphaFoldDB" id="A0A4V2YSG3"/>
<dbReference type="SUPFAM" id="SSF53807">
    <property type="entry name" value="Helical backbone' metal receptor"/>
    <property type="match status" value="1"/>
</dbReference>
<feature type="compositionally biased region" description="Basic and acidic residues" evidence="4">
    <location>
        <begin position="133"/>
        <end position="145"/>
    </location>
</feature>
<dbReference type="RefSeq" id="WP_132103107.1">
    <property type="nucleotide sequence ID" value="NZ_SMLB01000011.1"/>
</dbReference>
<evidence type="ECO:0000256" key="5">
    <source>
        <dbReference type="SAM" id="SignalP"/>
    </source>
</evidence>
<accession>A0A4V2YSG3</accession>
<dbReference type="EMBL" id="SMLB01000011">
    <property type="protein sequence ID" value="TDD70017.1"/>
    <property type="molecule type" value="Genomic_DNA"/>
</dbReference>
<evidence type="ECO:0000313" key="6">
    <source>
        <dbReference type="EMBL" id="TDD70017.1"/>
    </source>
</evidence>
<comment type="similarity">
    <text evidence="1">Belongs to the bacterial solute-binding protein 9 family.</text>
</comment>
<dbReference type="PANTHER" id="PTHR42953:SF3">
    <property type="entry name" value="HIGH-AFFINITY ZINC UPTAKE SYSTEM PROTEIN ZNUA"/>
    <property type="match status" value="1"/>
</dbReference>
<feature type="chain" id="PRO_5020463716" evidence="5">
    <location>
        <begin position="23"/>
        <end position="337"/>
    </location>
</feature>
<evidence type="ECO:0000256" key="2">
    <source>
        <dbReference type="ARBA" id="ARBA00022448"/>
    </source>
</evidence>